<dbReference type="AlphaFoldDB" id="A0A2H1IH22"/>
<organism evidence="3 4">
    <name type="scientific">Brevibacterium linens</name>
    <dbReference type="NCBI Taxonomy" id="1703"/>
    <lineage>
        <taxon>Bacteria</taxon>
        <taxon>Bacillati</taxon>
        <taxon>Actinomycetota</taxon>
        <taxon>Actinomycetes</taxon>
        <taxon>Micrococcales</taxon>
        <taxon>Brevibacteriaceae</taxon>
        <taxon>Brevibacterium</taxon>
    </lineage>
</organism>
<dbReference type="Proteomes" id="UP000234498">
    <property type="component" value="Unassembled WGS sequence"/>
</dbReference>
<keyword evidence="2" id="KW-0472">Membrane</keyword>
<evidence type="ECO:0000256" key="1">
    <source>
        <dbReference type="SAM" id="MobiDB-lite"/>
    </source>
</evidence>
<name>A0A2H1IH22_BRELN</name>
<proteinExistence type="predicted"/>
<evidence type="ECO:0000313" key="4">
    <source>
        <dbReference type="Proteomes" id="UP000234498"/>
    </source>
</evidence>
<evidence type="ECO:0000313" key="3">
    <source>
        <dbReference type="EMBL" id="SMX74282.1"/>
    </source>
</evidence>
<feature type="transmembrane region" description="Helical" evidence="2">
    <location>
        <begin position="71"/>
        <end position="97"/>
    </location>
</feature>
<feature type="region of interest" description="Disordered" evidence="1">
    <location>
        <begin position="1"/>
        <end position="29"/>
    </location>
</feature>
<feature type="transmembrane region" description="Helical" evidence="2">
    <location>
        <begin position="130"/>
        <end position="150"/>
    </location>
</feature>
<evidence type="ECO:0000256" key="2">
    <source>
        <dbReference type="SAM" id="Phobius"/>
    </source>
</evidence>
<feature type="transmembrane region" description="Helical" evidence="2">
    <location>
        <begin position="104"/>
        <end position="124"/>
    </location>
</feature>
<dbReference type="InterPro" id="IPR045713">
    <property type="entry name" value="DUF6069"/>
</dbReference>
<reference evidence="3 4" key="1">
    <citation type="submission" date="2017-03" db="EMBL/GenBank/DDBJ databases">
        <authorList>
            <person name="Afonso C.L."/>
            <person name="Miller P.J."/>
            <person name="Scott M.A."/>
            <person name="Spackman E."/>
            <person name="Goraichik I."/>
            <person name="Dimitrov K.M."/>
            <person name="Suarez D.L."/>
            <person name="Swayne D.E."/>
        </authorList>
    </citation>
    <scope>NUCLEOTIDE SEQUENCE [LARGE SCALE GENOMIC DNA]</scope>
    <source>
        <strain evidence="3 4">Mu101</strain>
    </source>
</reference>
<dbReference type="Pfam" id="PF19545">
    <property type="entry name" value="DUF6069"/>
    <property type="match status" value="1"/>
</dbReference>
<dbReference type="EMBL" id="FXZA01000003">
    <property type="protein sequence ID" value="SMX74282.1"/>
    <property type="molecule type" value="Genomic_DNA"/>
</dbReference>
<dbReference type="OrthoDB" id="5008026at2"/>
<keyword evidence="2" id="KW-0812">Transmembrane</keyword>
<accession>A0A2H1IH22</accession>
<keyword evidence="2" id="KW-1133">Transmembrane helix</keyword>
<protein>
    <submittedName>
        <fullName evidence="3">Uncharacterized protein</fullName>
    </submittedName>
</protein>
<feature type="transmembrane region" description="Helical" evidence="2">
    <location>
        <begin position="38"/>
        <end position="59"/>
    </location>
</feature>
<dbReference type="RefSeq" id="WP_101594268.1">
    <property type="nucleotide sequence ID" value="NZ_FXZA01000003.1"/>
</dbReference>
<gene>
    <name evidence="3" type="ORF">BLIN101_01179</name>
</gene>
<sequence>MNRRTKQASAPPSTVAPIQSAGHEPPAEPIATPLRSPAISAAAVTLTAVFAALAVWVIAVPVAGVTLTAGGLTVSLTAVALVSLGSGCAASLSYLIMRGFRSGAVMWTDIACTVLVLSMAGPLLSGARDSALVALELMHLAVGVTMIVGLRRFVSRRMSRAFDQRTAASDSASSAAGSE</sequence>